<dbReference type="InterPro" id="IPR006124">
    <property type="entry name" value="Metalloenzyme"/>
</dbReference>
<sequence>MRIVFVLFLGFTGFMHTLAASETQTETVILVTIDGVRWQEVFTGVDQAFFDQDAYIAYKKHHADFKEQYGAETPNARRTALMPFLWDVVAKEGQLYGNRNKGSVGTLTNPYHFSYPGYSEILTGITDDRINSNDKVLNPNKTVLEWLNEKPENTGKIEAFASWDVFPYIINSERSHVPVNAGFEPYKLPGNKKVAFLNEMLAAVPSPWDTVRFDAFTMGYARAALVSKKMRFIYISLGETDDFAHDGHYDQYVNALHRSDAMLADLWAWLQKDPRYKDHTTLLVTTDHGRGSDSFETWKHHGRFPYVKEDGTKAVSDFAGDDQIWMAVIGPDTPAMGEVTGGPPVALNEVAATAAKFLGYSYESDNPVMKAGKPIESMMNK</sequence>
<dbReference type="InterPro" id="IPR017850">
    <property type="entry name" value="Alkaline_phosphatase_core_sf"/>
</dbReference>
<evidence type="ECO:0000313" key="3">
    <source>
        <dbReference type="EMBL" id="MFC3053568.1"/>
    </source>
</evidence>
<reference evidence="4" key="1">
    <citation type="journal article" date="2019" name="Int. J. Syst. Evol. Microbiol.">
        <title>The Global Catalogue of Microorganisms (GCM) 10K type strain sequencing project: providing services to taxonomists for standard genome sequencing and annotation.</title>
        <authorList>
            <consortium name="The Broad Institute Genomics Platform"/>
            <consortium name="The Broad Institute Genome Sequencing Center for Infectious Disease"/>
            <person name="Wu L."/>
            <person name="Ma J."/>
        </authorList>
    </citation>
    <scope>NUCLEOTIDE SEQUENCE [LARGE SCALE GENOMIC DNA]</scope>
    <source>
        <strain evidence="4">KCTC 62164</strain>
    </source>
</reference>
<comment type="caution">
    <text evidence="3">The sequence shown here is derived from an EMBL/GenBank/DDBJ whole genome shotgun (WGS) entry which is preliminary data.</text>
</comment>
<keyword evidence="1" id="KW-0732">Signal</keyword>
<feature type="domain" description="Metalloenzyme" evidence="2">
    <location>
        <begin position="219"/>
        <end position="292"/>
    </location>
</feature>
<evidence type="ECO:0000259" key="2">
    <source>
        <dbReference type="Pfam" id="PF01676"/>
    </source>
</evidence>
<accession>A0ABV7D8M3</accession>
<keyword evidence="4" id="KW-1185">Reference proteome</keyword>
<evidence type="ECO:0000313" key="4">
    <source>
        <dbReference type="Proteomes" id="UP001595444"/>
    </source>
</evidence>
<dbReference type="Gene3D" id="3.40.720.10">
    <property type="entry name" value="Alkaline Phosphatase, subunit A"/>
    <property type="match status" value="1"/>
</dbReference>
<feature type="signal peptide" evidence="1">
    <location>
        <begin position="1"/>
        <end position="19"/>
    </location>
</feature>
<organism evidence="3 4">
    <name type="scientific">Kordiimonas pumila</name>
    <dbReference type="NCBI Taxonomy" id="2161677"/>
    <lineage>
        <taxon>Bacteria</taxon>
        <taxon>Pseudomonadati</taxon>
        <taxon>Pseudomonadota</taxon>
        <taxon>Alphaproteobacteria</taxon>
        <taxon>Kordiimonadales</taxon>
        <taxon>Kordiimonadaceae</taxon>
        <taxon>Kordiimonas</taxon>
    </lineage>
</organism>
<gene>
    <name evidence="3" type="ORF">ACFOKA_16835</name>
</gene>
<protein>
    <submittedName>
        <fullName evidence="3">Alkaline phosphatase family protein</fullName>
    </submittedName>
</protein>
<evidence type="ECO:0000256" key="1">
    <source>
        <dbReference type="SAM" id="SignalP"/>
    </source>
</evidence>
<name>A0ABV7D8M3_9PROT</name>
<dbReference type="Proteomes" id="UP001595444">
    <property type="component" value="Unassembled WGS sequence"/>
</dbReference>
<dbReference type="SUPFAM" id="SSF53649">
    <property type="entry name" value="Alkaline phosphatase-like"/>
    <property type="match status" value="1"/>
</dbReference>
<feature type="chain" id="PRO_5045887728" evidence="1">
    <location>
        <begin position="20"/>
        <end position="381"/>
    </location>
</feature>
<dbReference type="RefSeq" id="WP_228073852.1">
    <property type="nucleotide sequence ID" value="NZ_CP061205.1"/>
</dbReference>
<dbReference type="EMBL" id="JBHRSL010000027">
    <property type="protein sequence ID" value="MFC3053568.1"/>
    <property type="molecule type" value="Genomic_DNA"/>
</dbReference>
<dbReference type="Pfam" id="PF01676">
    <property type="entry name" value="Metalloenzyme"/>
    <property type="match status" value="1"/>
</dbReference>
<proteinExistence type="predicted"/>